<reference evidence="2" key="1">
    <citation type="journal article" date="2019" name="Microbiol. Immunol.">
        <title>Molecular and phenotypic characterization of Leptospira johnsonii sp. nov., Leptospira ellinghausenii sp. nov. and Leptospira ryugenii sp. nov. isolated from soil and water in Japan.</title>
        <authorList>
            <person name="Masuzawa T."/>
            <person name="Saito M."/>
            <person name="Nakao R."/>
            <person name="Nikaido Y."/>
            <person name="Matsumoto M."/>
            <person name="Ogawa M."/>
            <person name="Yokoyama M."/>
            <person name="Hidaka Y."/>
            <person name="Tomita J."/>
            <person name="Sakakibara K."/>
            <person name="Suzuki K."/>
            <person name="Yasuda S."/>
            <person name="Sato H."/>
            <person name="Yamaguchi M."/>
            <person name="Yoshida S.I."/>
            <person name="Koizumi N."/>
            <person name="Kawamura Y."/>
        </authorList>
    </citation>
    <scope>NUCLEOTIDE SEQUENCE [LARGE SCALE GENOMIC DNA]</scope>
    <source>
        <strain evidence="2">E18</strain>
    </source>
</reference>
<dbReference type="EMBL" id="BFAZ01000013">
    <property type="protein sequence ID" value="GBF44489.1"/>
    <property type="molecule type" value="Genomic_DNA"/>
</dbReference>
<dbReference type="RefSeq" id="WP_108961461.1">
    <property type="nucleotide sequence ID" value="NZ_BFAZ01000013.1"/>
</dbReference>
<sequence>MKKAKQSLVKRFLQATVEGIKDASEVLTGMVSGIVKKRYGYATPESQRKRLRSLYNAEGHNGQTLAKTIINGLTAWIAGNGINVTLKKVKKEDKSPLRDCIQEFLEFNKLYSNKLQSFVRNGLFDAEVLLVLEKQLHPIFKKEFVKVRYIEKDLYNYKVEYADDDPDVPIKVKWKLKDDKEETTFEQGEFVLVQFGKSPKLGNSISNLERLDDILKKFADSNDLFGTPAPVFKTKDFNEAVLFRKALEDPNRPSTDGKPTLWDAGNMIIIPGEAGFLEPSGAGAESFKKEFELRAQMASGSTGYPIHLMGFVSLFGTKAGADSILEQINTQTMEDRQIWKEALYELIVLQSIMMGFNIDEIRKAEIITALPLNTQFQLMMLSTYYLPMYEKGLLDLESFVEMIPNVDPEVVKERLIKEKEEKQDLDRKALEDSVKNFKNNIGKKPTELKEVAA</sequence>
<comment type="caution">
    <text evidence="1">The sequence shown here is derived from an EMBL/GenBank/DDBJ whole genome shotgun (WGS) entry which is preliminary data.</text>
</comment>
<dbReference type="AlphaFoldDB" id="A0A2P2DIP9"/>
<keyword evidence="2" id="KW-1185">Reference proteome</keyword>
<evidence type="ECO:0000313" key="1">
    <source>
        <dbReference type="EMBL" id="GBF44489.1"/>
    </source>
</evidence>
<accession>A0A2P2DIP9</accession>
<gene>
    <name evidence="1" type="ORF">LPTSP2_37920</name>
</gene>
<protein>
    <submittedName>
        <fullName evidence="1">SPP1 Gp6-like phage portal protein</fullName>
    </submittedName>
</protein>
<organism evidence="1 2">
    <name type="scientific">Leptospira ellinghausenii</name>
    <dbReference type="NCBI Taxonomy" id="1917822"/>
    <lineage>
        <taxon>Bacteria</taxon>
        <taxon>Pseudomonadati</taxon>
        <taxon>Spirochaetota</taxon>
        <taxon>Spirochaetia</taxon>
        <taxon>Leptospirales</taxon>
        <taxon>Leptospiraceae</taxon>
        <taxon>Leptospira</taxon>
    </lineage>
</organism>
<dbReference type="OrthoDB" id="315837at2"/>
<proteinExistence type="predicted"/>
<dbReference type="Proteomes" id="UP000245206">
    <property type="component" value="Unassembled WGS sequence"/>
</dbReference>
<evidence type="ECO:0000313" key="2">
    <source>
        <dbReference type="Proteomes" id="UP000245206"/>
    </source>
</evidence>
<name>A0A2P2DIP9_9LEPT</name>